<dbReference type="InterPro" id="IPR036866">
    <property type="entry name" value="RibonucZ/Hydroxyglut_hydro"/>
</dbReference>
<dbReference type="Pfam" id="PF14863">
    <property type="entry name" value="Alkyl_sulf_dimr"/>
    <property type="match status" value="1"/>
</dbReference>
<dbReference type="InterPro" id="IPR036527">
    <property type="entry name" value="SCP2_sterol-bd_dom_sf"/>
</dbReference>
<dbReference type="KEGG" id="bfc:BacF7301_09170"/>
<dbReference type="GO" id="GO:0046983">
    <property type="term" value="F:protein dimerization activity"/>
    <property type="evidence" value="ECO:0007669"/>
    <property type="project" value="InterPro"/>
</dbReference>
<dbReference type="InterPro" id="IPR044097">
    <property type="entry name" value="Bds1/SdsA1_MBL-fold"/>
</dbReference>
<dbReference type="EMBL" id="CP050831">
    <property type="protein sequence ID" value="QIU94307.1"/>
    <property type="molecule type" value="Genomic_DNA"/>
</dbReference>
<feature type="domain" description="Metallo-beta-lactamase" evidence="5">
    <location>
        <begin position="130"/>
        <end position="371"/>
    </location>
</feature>
<proteinExistence type="inferred from homology"/>
<organism evidence="6 7">
    <name type="scientific">Bacteroides faecium</name>
    <dbReference type="NCBI Taxonomy" id="2715212"/>
    <lineage>
        <taxon>Bacteria</taxon>
        <taxon>Pseudomonadati</taxon>
        <taxon>Bacteroidota</taxon>
        <taxon>Bacteroidia</taxon>
        <taxon>Bacteroidales</taxon>
        <taxon>Bacteroidaceae</taxon>
        <taxon>Bacteroides</taxon>
    </lineage>
</organism>
<sequence>MAISENKTNHTAAGNIDSFSAIRKDKIDKCFYYPPPGILHLDDTTDEKNATCGYVGGTALSHPITSGNTTVWGMNDYNAFMDDSEAPPTVNPVLWRMERLNNKNGLFQVHPKAEKGGRTGNIYQIRSYDLATMTIVKGDTGWVVIDPLTSNETAAAGWKCFCEQVDANALISAIIITHSHVDHYKGVEGIIDATGILRGVAQADFETKRGIPAGKVLVVAPNGFYNEAISENLYLGNCMSRRAVYMYGSALPKDEKGHVGSGLGKTISTGTGALLSPSFEVKPGDKELVTLYIDGLEMQFQDVPGTEAPAEFHVYIKKYRALCPGENVTHTLHNLLTSRGAKVRDPKAFGKAIDDAIRLFGNMECLIGNHHWPTWGNAECIALMEKQRDLYLYFNDQVIRLLNKGMNMEEIAETFTLPDSLNCEFYNRGYYGTVNHDVKAVVQRYIGWWDGNPANYFKYPDKEVALRFVADMGGADAVLRKAMEYFKKADYRWTVELTRQVVFNDPENMQARYLQADALEQLAYSFESGTWRNIFLSAAFELRGEPMGVLPRTNKEFITQATATLKTLTPEYIFEYFATLVNGVEAGKANLLLYVHFDDTNQTHELHLVNGVLHHKDKTEDKELAEKNVITFAGVEAFAEDFRLRMLTLHPDDCPGTKTDGGASLTSLYQFFDTFNGMWNIVEPLDSTPRKRTYLLSGFVTGTTIQWDISASACYDSITHIYDDTGKSYACAIKKKTGNDNLITLAQGQALFMGKDLYIDISSSLAHRIDVKIDTWTTVGPKGVLLHKSIYMEDSTDNDYNDVCITLTGGCGI</sequence>
<reference evidence="6 7" key="1">
    <citation type="submission" date="2020-03" db="EMBL/GenBank/DDBJ databases">
        <title>Genomic analysis of Bacteroides faecium CBA7301.</title>
        <authorList>
            <person name="Kim J."/>
            <person name="Roh S.W."/>
        </authorList>
    </citation>
    <scope>NUCLEOTIDE SEQUENCE [LARGE SCALE GENOMIC DNA]</scope>
    <source>
        <strain evidence="6 7">CBA7301</strain>
    </source>
</reference>
<dbReference type="Gene3D" id="1.25.40.880">
    <property type="entry name" value="Alkyl sulfatase, dimerisation domain"/>
    <property type="match status" value="1"/>
</dbReference>
<dbReference type="InterPro" id="IPR001279">
    <property type="entry name" value="Metallo-B-lactamas"/>
</dbReference>
<dbReference type="Gene3D" id="3.60.15.30">
    <property type="entry name" value="Metallo-beta-lactamase domain"/>
    <property type="match status" value="1"/>
</dbReference>
<gene>
    <name evidence="6" type="ORF">BacF7301_09170</name>
</gene>
<dbReference type="RefSeq" id="WP_167962129.1">
    <property type="nucleotide sequence ID" value="NZ_CP050831.1"/>
</dbReference>
<dbReference type="GO" id="GO:0018741">
    <property type="term" value="F:linear primary-alkylsulfatase activity"/>
    <property type="evidence" value="ECO:0007669"/>
    <property type="project" value="InterPro"/>
</dbReference>
<evidence type="ECO:0000313" key="7">
    <source>
        <dbReference type="Proteomes" id="UP000501780"/>
    </source>
</evidence>
<accession>A0A6H0KPJ1</accession>
<evidence type="ECO:0000256" key="4">
    <source>
        <dbReference type="ARBA" id="ARBA00033751"/>
    </source>
</evidence>
<keyword evidence="1" id="KW-0479">Metal-binding</keyword>
<name>A0A6H0KPJ1_9BACE</name>
<dbReference type="SUPFAM" id="SSF56281">
    <property type="entry name" value="Metallo-hydrolase/oxidoreductase"/>
    <property type="match status" value="1"/>
</dbReference>
<dbReference type="Gene3D" id="3.30.1050.10">
    <property type="entry name" value="SCP2 sterol-binding domain"/>
    <property type="match status" value="1"/>
</dbReference>
<dbReference type="GO" id="GO:0018909">
    <property type="term" value="P:dodecyl sulfate metabolic process"/>
    <property type="evidence" value="ECO:0007669"/>
    <property type="project" value="InterPro"/>
</dbReference>
<dbReference type="PANTHER" id="PTHR43223:SF1">
    <property type="entry name" value="ALKYL_ARYL-SULFATASE BDS1"/>
    <property type="match status" value="1"/>
</dbReference>
<evidence type="ECO:0000256" key="2">
    <source>
        <dbReference type="ARBA" id="ARBA00022801"/>
    </source>
</evidence>
<evidence type="ECO:0000259" key="5">
    <source>
        <dbReference type="SMART" id="SM00849"/>
    </source>
</evidence>
<dbReference type="PANTHER" id="PTHR43223">
    <property type="entry name" value="ALKYL/ARYL-SULFATASE"/>
    <property type="match status" value="1"/>
</dbReference>
<evidence type="ECO:0000256" key="1">
    <source>
        <dbReference type="ARBA" id="ARBA00022723"/>
    </source>
</evidence>
<keyword evidence="7" id="KW-1185">Reference proteome</keyword>
<dbReference type="GO" id="GO:0046872">
    <property type="term" value="F:metal ion binding"/>
    <property type="evidence" value="ECO:0007669"/>
    <property type="project" value="UniProtKB-KW"/>
</dbReference>
<protein>
    <submittedName>
        <fullName evidence="6">MBL fold metallo-hydrolase</fullName>
    </submittedName>
</protein>
<dbReference type="InterPro" id="IPR029228">
    <property type="entry name" value="Alkyl_sulf_dimr"/>
</dbReference>
<dbReference type="AlphaFoldDB" id="A0A6H0KPJ1"/>
<keyword evidence="2 6" id="KW-0378">Hydrolase</keyword>
<evidence type="ECO:0000313" key="6">
    <source>
        <dbReference type="EMBL" id="QIU94307.1"/>
    </source>
</evidence>
<dbReference type="InterPro" id="IPR038536">
    <property type="entry name" value="Alkyl/aryl-sulf_dimr_sf"/>
</dbReference>
<dbReference type="Pfam" id="PF14864">
    <property type="entry name" value="Alkyl_sulf_C"/>
    <property type="match status" value="1"/>
</dbReference>
<dbReference type="CDD" id="cd07710">
    <property type="entry name" value="arylsulfatase_Sdsa1-like_MBL-fold"/>
    <property type="match status" value="1"/>
</dbReference>
<dbReference type="Proteomes" id="UP000501780">
    <property type="component" value="Chromosome"/>
</dbReference>
<comment type="similarity">
    <text evidence="4">Belongs to the metallo-beta-lactamase superfamily. Type III sulfatase family.</text>
</comment>
<dbReference type="InterPro" id="IPR029229">
    <property type="entry name" value="Alkyl_sulf_C"/>
</dbReference>
<dbReference type="Pfam" id="PF00753">
    <property type="entry name" value="Lactamase_B"/>
    <property type="match status" value="1"/>
</dbReference>
<keyword evidence="3" id="KW-0862">Zinc</keyword>
<dbReference type="SMART" id="SM00849">
    <property type="entry name" value="Lactamase_B"/>
    <property type="match status" value="1"/>
</dbReference>
<dbReference type="InterPro" id="IPR052195">
    <property type="entry name" value="Bact_Alkyl/Aryl-Sulfatase"/>
</dbReference>
<evidence type="ECO:0000256" key="3">
    <source>
        <dbReference type="ARBA" id="ARBA00022833"/>
    </source>
</evidence>